<sequence length="578" mass="65126">MFELFKLQTRDDVVVDDKGPNRWDWALLPLILALLSIFAFAAMQMSRPFSVGEALQVSLDPWYLPYYLLRTILRMFTALGFSLLFSFVFAAIAVKYAAAEKIMIPALDILQSVPILGFQAITIAPFIALFPGNLLGVECAAMFAIFTSQAWNMAFSLYQSMRTVPAELQEAAHIFRLSSWQRFWRLELPFAMPGLLWNMMMSMSGGWFLLVAAEAISVAGQDIKLPGIGSYIAVAIEAKDGYAIAWAIAAMLTGILLYDQLFFRPLLAWADKFRFEESQGETAQQSWLLDWMRNSSWVRSWTESFWAFLSRGLGWFSVTYDGTSERALKKPMSPMWSRIWDGLLTVVTLLAIFRLISFIHSDVGMSEVIRVFGLATITLVRVMLLIGLASLVWVPISVWIGLRPQYSQKVQAVAQFLAAFPVNLMFPLVVFVMVSLNLTPNIWLSPLMVFGTQWYILFNVVAGAATIPNELRLAADNLGLKGWLKWKRVYLPAIFPSYITGAITASGGSWNASIVAEYVTWGKTTLVADGLGSYIKQMTETGDFHRIALGIGVMCIFVTLLNRFFWRKLYLLAEDRIR</sequence>
<keyword evidence="4 5" id="KW-0472">Membrane</keyword>
<comment type="similarity">
    <text evidence="5">Belongs to the binding-protein-dependent transport system permease family.</text>
</comment>
<feature type="transmembrane region" description="Helical" evidence="5">
    <location>
        <begin position="241"/>
        <end position="258"/>
    </location>
</feature>
<feature type="transmembrane region" description="Helical" evidence="5">
    <location>
        <begin position="442"/>
        <end position="468"/>
    </location>
</feature>
<feature type="transmembrane region" description="Helical" evidence="5">
    <location>
        <begin position="547"/>
        <end position="566"/>
    </location>
</feature>
<feature type="transmembrane region" description="Helical" evidence="5">
    <location>
        <begin position="371"/>
        <end position="400"/>
    </location>
</feature>
<dbReference type="PANTHER" id="PTHR42744:SF1">
    <property type="entry name" value="BINDING-PROTEIN-DEPENDENT TRANSPORT SYSTEMS INNER MEMBRANE COMPONENT"/>
    <property type="match status" value="1"/>
</dbReference>
<feature type="transmembrane region" description="Helical" evidence="5">
    <location>
        <begin position="339"/>
        <end position="359"/>
    </location>
</feature>
<feature type="domain" description="ABC transmembrane type-1" evidence="6">
    <location>
        <begin position="68"/>
        <end position="263"/>
    </location>
</feature>
<dbReference type="Gene3D" id="1.10.3720.10">
    <property type="entry name" value="MetI-like"/>
    <property type="match status" value="2"/>
</dbReference>
<evidence type="ECO:0000256" key="2">
    <source>
        <dbReference type="ARBA" id="ARBA00022692"/>
    </source>
</evidence>
<evidence type="ECO:0000256" key="1">
    <source>
        <dbReference type="ARBA" id="ARBA00004651"/>
    </source>
</evidence>
<evidence type="ECO:0000313" key="7">
    <source>
        <dbReference type="EMBL" id="MBC3860926.1"/>
    </source>
</evidence>
<feature type="transmembrane region" description="Helical" evidence="5">
    <location>
        <begin position="195"/>
        <end position="221"/>
    </location>
</feature>
<dbReference type="RefSeq" id="WP_186910838.1">
    <property type="nucleotide sequence ID" value="NZ_JACOFV010000001.1"/>
</dbReference>
<dbReference type="Pfam" id="PF00528">
    <property type="entry name" value="BPD_transp_1"/>
    <property type="match status" value="2"/>
</dbReference>
<gene>
    <name evidence="7" type="ORF">H8K32_02345</name>
</gene>
<organism evidence="7 8">
    <name type="scientific">Undibacterium jejuense</name>
    <dbReference type="NCBI Taxonomy" id="1344949"/>
    <lineage>
        <taxon>Bacteria</taxon>
        <taxon>Pseudomonadati</taxon>
        <taxon>Pseudomonadota</taxon>
        <taxon>Betaproteobacteria</taxon>
        <taxon>Burkholderiales</taxon>
        <taxon>Oxalobacteraceae</taxon>
        <taxon>Undibacterium</taxon>
    </lineage>
</organism>
<feature type="domain" description="ABC transmembrane type-1" evidence="6">
    <location>
        <begin position="379"/>
        <end position="566"/>
    </location>
</feature>
<dbReference type="InterPro" id="IPR035906">
    <property type="entry name" value="MetI-like_sf"/>
</dbReference>
<protein>
    <submittedName>
        <fullName evidence="7">ABC transporter permease subunit</fullName>
    </submittedName>
</protein>
<evidence type="ECO:0000256" key="5">
    <source>
        <dbReference type="RuleBase" id="RU363032"/>
    </source>
</evidence>
<feature type="transmembrane region" description="Helical" evidence="5">
    <location>
        <begin position="412"/>
        <end position="436"/>
    </location>
</feature>
<reference evidence="7" key="1">
    <citation type="submission" date="2020-08" db="EMBL/GenBank/DDBJ databases">
        <title>Novel species isolated from subtropical streams in China.</title>
        <authorList>
            <person name="Lu H."/>
        </authorList>
    </citation>
    <scope>NUCLEOTIDE SEQUENCE</scope>
    <source>
        <strain evidence="7">KACC 12607</strain>
    </source>
</reference>
<dbReference type="GO" id="GO:0055085">
    <property type="term" value="P:transmembrane transport"/>
    <property type="evidence" value="ECO:0007669"/>
    <property type="project" value="InterPro"/>
</dbReference>
<name>A0A923HBL2_9BURK</name>
<dbReference type="InterPro" id="IPR000515">
    <property type="entry name" value="MetI-like"/>
</dbReference>
<feature type="transmembrane region" description="Helical" evidence="5">
    <location>
        <begin position="106"/>
        <end position="128"/>
    </location>
</feature>
<evidence type="ECO:0000313" key="8">
    <source>
        <dbReference type="Proteomes" id="UP000634011"/>
    </source>
</evidence>
<keyword evidence="2 5" id="KW-0812">Transmembrane</keyword>
<feature type="transmembrane region" description="Helical" evidence="5">
    <location>
        <begin position="72"/>
        <end position="94"/>
    </location>
</feature>
<accession>A0A923HBL2</accession>
<dbReference type="AlphaFoldDB" id="A0A923HBL2"/>
<dbReference type="SUPFAM" id="SSF161098">
    <property type="entry name" value="MetI-like"/>
    <property type="match status" value="2"/>
</dbReference>
<dbReference type="CDD" id="cd06261">
    <property type="entry name" value="TM_PBP2"/>
    <property type="match status" value="2"/>
</dbReference>
<dbReference type="EMBL" id="JACOFV010000001">
    <property type="protein sequence ID" value="MBC3860926.1"/>
    <property type="molecule type" value="Genomic_DNA"/>
</dbReference>
<keyword evidence="3 5" id="KW-1133">Transmembrane helix</keyword>
<evidence type="ECO:0000256" key="4">
    <source>
        <dbReference type="ARBA" id="ARBA00023136"/>
    </source>
</evidence>
<keyword evidence="8" id="KW-1185">Reference proteome</keyword>
<feature type="transmembrane region" description="Helical" evidence="5">
    <location>
        <begin position="25"/>
        <end position="43"/>
    </location>
</feature>
<comment type="caution">
    <text evidence="7">The sequence shown here is derived from an EMBL/GenBank/DDBJ whole genome shotgun (WGS) entry which is preliminary data.</text>
</comment>
<evidence type="ECO:0000256" key="3">
    <source>
        <dbReference type="ARBA" id="ARBA00022989"/>
    </source>
</evidence>
<proteinExistence type="inferred from homology"/>
<evidence type="ECO:0000259" key="6">
    <source>
        <dbReference type="PROSITE" id="PS50928"/>
    </source>
</evidence>
<dbReference type="Proteomes" id="UP000634011">
    <property type="component" value="Unassembled WGS sequence"/>
</dbReference>
<dbReference type="PANTHER" id="PTHR42744">
    <property type="entry name" value="BINDING-PROTEIN-DEPENDENT TRANSPORT SYSTEMS INNER MEMBRANE COMPONENT"/>
    <property type="match status" value="1"/>
</dbReference>
<dbReference type="GO" id="GO:0005886">
    <property type="term" value="C:plasma membrane"/>
    <property type="evidence" value="ECO:0007669"/>
    <property type="project" value="UniProtKB-SubCell"/>
</dbReference>
<dbReference type="PROSITE" id="PS50928">
    <property type="entry name" value="ABC_TM1"/>
    <property type="match status" value="2"/>
</dbReference>
<keyword evidence="5" id="KW-0813">Transport</keyword>
<comment type="subcellular location">
    <subcellularLocation>
        <location evidence="1 5">Cell membrane</location>
        <topology evidence="1 5">Multi-pass membrane protein</topology>
    </subcellularLocation>
</comment>